<protein>
    <submittedName>
        <fullName evidence="2">Uncharacterized protein</fullName>
    </submittedName>
</protein>
<organism evidence="2 3">
    <name type="scientific">Kribbella karoonensis</name>
    <dbReference type="NCBI Taxonomy" id="324851"/>
    <lineage>
        <taxon>Bacteria</taxon>
        <taxon>Bacillati</taxon>
        <taxon>Actinomycetota</taxon>
        <taxon>Actinomycetes</taxon>
        <taxon>Propionibacteriales</taxon>
        <taxon>Kribbellaceae</taxon>
        <taxon>Kribbella</taxon>
    </lineage>
</organism>
<keyword evidence="3" id="KW-1185">Reference proteome</keyword>
<accession>A0ABN2EK77</accession>
<name>A0ABN2EK77_9ACTN</name>
<comment type="caution">
    <text evidence="2">The sequence shown here is derived from an EMBL/GenBank/DDBJ whole genome shotgun (WGS) entry which is preliminary data.</text>
</comment>
<dbReference type="Proteomes" id="UP001500190">
    <property type="component" value="Unassembled WGS sequence"/>
</dbReference>
<feature type="compositionally biased region" description="Polar residues" evidence="1">
    <location>
        <begin position="144"/>
        <end position="153"/>
    </location>
</feature>
<proteinExistence type="predicted"/>
<dbReference type="EMBL" id="BAAAND010000012">
    <property type="protein sequence ID" value="GAA1609567.1"/>
    <property type="molecule type" value="Genomic_DNA"/>
</dbReference>
<sequence>MSAACASAALVSDLSNVKGPQPDLARSWLVSASTCCSADPFPSPPGFGGFGVFDCFRAGVAVGIGVGAGVGFGAGVGPEVAVRVEEGEEVRVAVGVRVGVYVGVAGVRVLPRLGALADLAGVLADVIGSSWPVGRGAPDCRMTNHPTPAINTNADRDASSGPATP</sequence>
<evidence type="ECO:0000313" key="3">
    <source>
        <dbReference type="Proteomes" id="UP001500190"/>
    </source>
</evidence>
<evidence type="ECO:0000313" key="2">
    <source>
        <dbReference type="EMBL" id="GAA1609567.1"/>
    </source>
</evidence>
<evidence type="ECO:0000256" key="1">
    <source>
        <dbReference type="SAM" id="MobiDB-lite"/>
    </source>
</evidence>
<reference evidence="2 3" key="1">
    <citation type="journal article" date="2019" name="Int. J. Syst. Evol. Microbiol.">
        <title>The Global Catalogue of Microorganisms (GCM) 10K type strain sequencing project: providing services to taxonomists for standard genome sequencing and annotation.</title>
        <authorList>
            <consortium name="The Broad Institute Genomics Platform"/>
            <consortium name="The Broad Institute Genome Sequencing Center for Infectious Disease"/>
            <person name="Wu L."/>
            <person name="Ma J."/>
        </authorList>
    </citation>
    <scope>NUCLEOTIDE SEQUENCE [LARGE SCALE GENOMIC DNA]</scope>
    <source>
        <strain evidence="2 3">JCM 14304</strain>
    </source>
</reference>
<gene>
    <name evidence="2" type="ORF">GCM10009742_70230</name>
</gene>
<feature type="region of interest" description="Disordered" evidence="1">
    <location>
        <begin position="143"/>
        <end position="165"/>
    </location>
</feature>